<reference evidence="2" key="1">
    <citation type="submission" date="2021-07" db="EMBL/GenBank/DDBJ databases">
        <authorList>
            <person name="Durling M."/>
        </authorList>
    </citation>
    <scope>NUCLEOTIDE SEQUENCE</scope>
</reference>
<dbReference type="Gene3D" id="1.50.10.20">
    <property type="match status" value="1"/>
</dbReference>
<dbReference type="InterPro" id="IPR005198">
    <property type="entry name" value="Glyco_hydro_76"/>
</dbReference>
<accession>A0A9N9LHL5</accession>
<comment type="caution">
    <text evidence="2">The sequence shown here is derived from an EMBL/GenBank/DDBJ whole genome shotgun (WGS) entry which is preliminary data.</text>
</comment>
<dbReference type="Pfam" id="PF03663">
    <property type="entry name" value="Glyco_hydro_76"/>
    <property type="match status" value="1"/>
</dbReference>
<organism evidence="2 3">
    <name type="scientific">Hymenoscyphus albidus</name>
    <dbReference type="NCBI Taxonomy" id="595503"/>
    <lineage>
        <taxon>Eukaryota</taxon>
        <taxon>Fungi</taxon>
        <taxon>Dikarya</taxon>
        <taxon>Ascomycota</taxon>
        <taxon>Pezizomycotina</taxon>
        <taxon>Leotiomycetes</taxon>
        <taxon>Helotiales</taxon>
        <taxon>Helotiaceae</taxon>
        <taxon>Hymenoscyphus</taxon>
    </lineage>
</organism>
<feature type="compositionally biased region" description="Polar residues" evidence="1">
    <location>
        <begin position="20"/>
        <end position="38"/>
    </location>
</feature>
<feature type="region of interest" description="Disordered" evidence="1">
    <location>
        <begin position="1"/>
        <end position="51"/>
    </location>
</feature>
<feature type="compositionally biased region" description="Basic and acidic residues" evidence="1">
    <location>
        <begin position="40"/>
        <end position="49"/>
    </location>
</feature>
<protein>
    <submittedName>
        <fullName evidence="2">Uncharacterized protein</fullName>
    </submittedName>
</protein>
<dbReference type="GO" id="GO:0005975">
    <property type="term" value="P:carbohydrate metabolic process"/>
    <property type="evidence" value="ECO:0007669"/>
    <property type="project" value="InterPro"/>
</dbReference>
<evidence type="ECO:0000313" key="2">
    <source>
        <dbReference type="EMBL" id="CAG8975349.1"/>
    </source>
</evidence>
<dbReference type="OrthoDB" id="9984024at2759"/>
<dbReference type="PANTHER" id="PTHR47791">
    <property type="entry name" value="MEIOTICALLY UP-REGULATED GENE 191 PROTEIN"/>
    <property type="match status" value="1"/>
</dbReference>
<evidence type="ECO:0000313" key="3">
    <source>
        <dbReference type="Proteomes" id="UP000701801"/>
    </source>
</evidence>
<sequence length="671" mass="75712">MESTSSSFGKEPAREPGKSDGTNVSSDPANGDASTTDCASHVEVESSKDEIDEINEIFQGTSFFEDSSLVSDTTQYLYTAKFNKAFAGEPKPLRGSAPEFVPNPNNPKLQWWQINFVSAGYLKTIKDTEQTTTLLPKTCDQDSALDNHQAQPMSLRRESFNTVPPPAQLLPTPKSQPQHVHPSKGGRQRRGSKANKKHEAGNKMEGPATGGTSGFTDPYPFKFNPLTSQLMDVSAPRDYAKCSERYGNCGHCADSINYRIITLGAYFYCAENDQFQAKVESEGTFGIDRNFGYGVWPVALMVQAVAECLPSKIEEALNCLQKYWNPEKGAFCDSEIEPGKEEMFYDDNVHAAQSLISAFKVTYDRMLLDRAKSIITNHIMPTASETDLFPCNWIINKQKAYNICVRGRAAVSALRICEIEYDQALCDFARISLESMVLCFRDPRDGLIWEGVRRNYQSGLIEVSKTIWSYNTGLAIQGLSLLYKFTNDNKHFINALCLAKAAMRPDGLLKDISIRDPELRMYSDSSFFLHHLLNGYLELSNYLSRDHKLRLKLEKEIQYAAAFGKDFFFDRSDNLYFRGSLPYTISNRMRRRFNKKYRLKKKLWINVQERDKEGKLCKTLMGNASWARIFYLAEKTQLPPQNSSHGPHHDIQPNFGSSKFSSDGEEGGSRA</sequence>
<proteinExistence type="predicted"/>
<dbReference type="Proteomes" id="UP000701801">
    <property type="component" value="Unassembled WGS sequence"/>
</dbReference>
<evidence type="ECO:0000256" key="1">
    <source>
        <dbReference type="SAM" id="MobiDB-lite"/>
    </source>
</evidence>
<dbReference type="PANTHER" id="PTHR47791:SF3">
    <property type="entry name" value="MEIOTICALLY UP-REGULATED GENE 191 PROTEIN"/>
    <property type="match status" value="1"/>
</dbReference>
<feature type="region of interest" description="Disordered" evidence="1">
    <location>
        <begin position="640"/>
        <end position="671"/>
    </location>
</feature>
<feature type="region of interest" description="Disordered" evidence="1">
    <location>
        <begin position="142"/>
        <end position="215"/>
    </location>
</feature>
<dbReference type="EMBL" id="CAJVRM010000133">
    <property type="protein sequence ID" value="CAG8975349.1"/>
    <property type="molecule type" value="Genomic_DNA"/>
</dbReference>
<feature type="compositionally biased region" description="Basic residues" evidence="1">
    <location>
        <begin position="181"/>
        <end position="196"/>
    </location>
</feature>
<keyword evidence="3" id="KW-1185">Reference proteome</keyword>
<name>A0A9N9LHL5_9HELO</name>
<gene>
    <name evidence="2" type="ORF">HYALB_00005679</name>
</gene>
<dbReference type="SUPFAM" id="SSF48208">
    <property type="entry name" value="Six-hairpin glycosidases"/>
    <property type="match status" value="1"/>
</dbReference>
<dbReference type="AlphaFoldDB" id="A0A9N9LHL5"/>
<dbReference type="InterPro" id="IPR008928">
    <property type="entry name" value="6-hairpin_glycosidase_sf"/>
</dbReference>
<dbReference type="InterPro" id="IPR053169">
    <property type="entry name" value="MUG_Protein"/>
</dbReference>